<evidence type="ECO:0000256" key="1">
    <source>
        <dbReference type="ARBA" id="ARBA00006484"/>
    </source>
</evidence>
<keyword evidence="4" id="KW-1185">Reference proteome</keyword>
<comment type="similarity">
    <text evidence="1">Belongs to the short-chain dehydrogenases/reductases (SDR) family.</text>
</comment>
<dbReference type="PANTHER" id="PTHR43639">
    <property type="entry name" value="OXIDOREDUCTASE, SHORT-CHAIN DEHYDROGENASE/REDUCTASE FAMILY (AFU_ORTHOLOGUE AFUA_5G02870)"/>
    <property type="match status" value="1"/>
</dbReference>
<dbReference type="InterPro" id="IPR002347">
    <property type="entry name" value="SDR_fam"/>
</dbReference>
<proteinExistence type="inferred from homology"/>
<evidence type="ECO:0000313" key="4">
    <source>
        <dbReference type="Proteomes" id="UP000295493"/>
    </source>
</evidence>
<dbReference type="PANTHER" id="PTHR43639:SF1">
    <property type="entry name" value="SHORT-CHAIN DEHYDROGENASE_REDUCTASE FAMILY PROTEIN"/>
    <property type="match status" value="1"/>
</dbReference>
<accession>A0A4V3BS78</accession>
<organism evidence="3 4">
    <name type="scientific">Stakelama pacifica</name>
    <dbReference type="NCBI Taxonomy" id="517720"/>
    <lineage>
        <taxon>Bacteria</taxon>
        <taxon>Pseudomonadati</taxon>
        <taxon>Pseudomonadota</taxon>
        <taxon>Alphaproteobacteria</taxon>
        <taxon>Sphingomonadales</taxon>
        <taxon>Sphingomonadaceae</taxon>
        <taxon>Stakelama</taxon>
    </lineage>
</organism>
<sequence length="249" mass="26812">MDRLALVTGSTRRLGAHIAARLAESGYTLALHASSDAKAEDWLAQRLDEAGRGWACFDADLSKDGAAEALIAAVTRHFGAPPCLLVNNASLFDPGESTPPDMAALDLHFRVNTAGPVLLAQAMARAVGEGSVVNIIDQRVRNPHRDQPAYTLSKQALAEATRLLARMLAPAIRVNAVAPGLTLATEDYDEGQIERLRAMMPLERLPHAEEIADAVLYLAHARSVTGQLLFVDAGASMQSYERDFLHLAR</sequence>
<dbReference type="GO" id="GO:0016491">
    <property type="term" value="F:oxidoreductase activity"/>
    <property type="evidence" value="ECO:0007669"/>
    <property type="project" value="UniProtKB-KW"/>
</dbReference>
<keyword evidence="2" id="KW-0560">Oxidoreductase</keyword>
<gene>
    <name evidence="3" type="ORF">EV664_12422</name>
</gene>
<dbReference type="InterPro" id="IPR036291">
    <property type="entry name" value="NAD(P)-bd_dom_sf"/>
</dbReference>
<reference evidence="3 4" key="1">
    <citation type="submission" date="2019-03" db="EMBL/GenBank/DDBJ databases">
        <title>Genomic Encyclopedia of Type Strains, Phase IV (KMG-IV): sequencing the most valuable type-strain genomes for metagenomic binning, comparative biology and taxonomic classification.</title>
        <authorList>
            <person name="Goeker M."/>
        </authorList>
    </citation>
    <scope>NUCLEOTIDE SEQUENCE [LARGE SCALE GENOMIC DNA]</scope>
    <source>
        <strain evidence="3 4">DSM 25059</strain>
    </source>
</reference>
<dbReference type="Proteomes" id="UP000295493">
    <property type="component" value="Unassembled WGS sequence"/>
</dbReference>
<evidence type="ECO:0000313" key="3">
    <source>
        <dbReference type="EMBL" id="TDN77808.1"/>
    </source>
</evidence>
<dbReference type="EMBL" id="SNWD01000024">
    <property type="protein sequence ID" value="TDN77808.1"/>
    <property type="molecule type" value="Genomic_DNA"/>
</dbReference>
<dbReference type="SUPFAM" id="SSF51735">
    <property type="entry name" value="NAD(P)-binding Rossmann-fold domains"/>
    <property type="match status" value="1"/>
</dbReference>
<comment type="caution">
    <text evidence="3">The sequence shown here is derived from an EMBL/GenBank/DDBJ whole genome shotgun (WGS) entry which is preliminary data.</text>
</comment>
<name>A0A4V3BS78_9SPHN</name>
<dbReference type="RefSeq" id="WP_133497188.1">
    <property type="nucleotide sequence ID" value="NZ_BMLU01000025.1"/>
</dbReference>
<dbReference type="PRINTS" id="PR00081">
    <property type="entry name" value="GDHRDH"/>
</dbReference>
<dbReference type="Gene3D" id="3.40.50.720">
    <property type="entry name" value="NAD(P)-binding Rossmann-like Domain"/>
    <property type="match status" value="1"/>
</dbReference>
<dbReference type="OrthoDB" id="9786360at2"/>
<dbReference type="Pfam" id="PF13561">
    <property type="entry name" value="adh_short_C2"/>
    <property type="match status" value="1"/>
</dbReference>
<dbReference type="AlphaFoldDB" id="A0A4V3BS78"/>
<protein>
    <submittedName>
        <fullName evidence="3">NAD(P)-dependent dehydrogenase (Short-subunit alcohol dehydrogenase family)</fullName>
    </submittedName>
</protein>
<evidence type="ECO:0000256" key="2">
    <source>
        <dbReference type="ARBA" id="ARBA00023002"/>
    </source>
</evidence>